<gene>
    <name evidence="3" type="ORF">ABNG02_15185</name>
    <name evidence="2" type="ORF">GCM10008994_14480</name>
</gene>
<evidence type="ECO:0000313" key="3">
    <source>
        <dbReference type="EMBL" id="MEZ3168660.1"/>
    </source>
</evidence>
<dbReference type="RefSeq" id="WP_343777890.1">
    <property type="nucleotide sequence ID" value="NZ_BAAADQ010000005.1"/>
</dbReference>
<feature type="region of interest" description="Disordered" evidence="1">
    <location>
        <begin position="178"/>
        <end position="230"/>
    </location>
</feature>
<comment type="caution">
    <text evidence="2">The sequence shown here is derived from an EMBL/GenBank/DDBJ whole genome shotgun (WGS) entry which is preliminary data.</text>
</comment>
<reference evidence="2" key="2">
    <citation type="submission" date="2023-12" db="EMBL/GenBank/DDBJ databases">
        <authorList>
            <person name="Sun Q."/>
            <person name="Inoue M."/>
        </authorList>
    </citation>
    <scope>NUCLEOTIDE SEQUENCE</scope>
    <source>
        <strain evidence="2">JCM 14265</strain>
    </source>
</reference>
<organism evidence="2 4">
    <name type="scientific">Halorubrum ejinorense</name>
    <dbReference type="NCBI Taxonomy" id="425309"/>
    <lineage>
        <taxon>Archaea</taxon>
        <taxon>Methanobacteriati</taxon>
        <taxon>Methanobacteriota</taxon>
        <taxon>Stenosarchaea group</taxon>
        <taxon>Halobacteria</taxon>
        <taxon>Halobacteriales</taxon>
        <taxon>Haloferacaceae</taxon>
        <taxon>Halorubrum</taxon>
    </lineage>
</organism>
<evidence type="ECO:0008006" key="6">
    <source>
        <dbReference type="Google" id="ProtNLM"/>
    </source>
</evidence>
<keyword evidence="5" id="KW-1185">Reference proteome</keyword>
<dbReference type="Proteomes" id="UP001567571">
    <property type="component" value="Unassembled WGS sequence"/>
</dbReference>
<dbReference type="InterPro" id="IPR055541">
    <property type="entry name" value="DUF7117"/>
</dbReference>
<reference evidence="2" key="1">
    <citation type="journal article" date="2014" name="Int. J. Syst. Evol. Microbiol.">
        <title>Complete genome sequence of Corynebacterium casei LMG S-19264T (=DSM 44701T), isolated from a smear-ripened cheese.</title>
        <authorList>
            <consortium name="US DOE Joint Genome Institute (JGI-PGF)"/>
            <person name="Walter F."/>
            <person name="Albersmeier A."/>
            <person name="Kalinowski J."/>
            <person name="Ruckert C."/>
        </authorList>
    </citation>
    <scope>NUCLEOTIDE SEQUENCE</scope>
    <source>
        <strain evidence="2">JCM 14265</strain>
    </source>
</reference>
<accession>A0AAV3SRS2</accession>
<evidence type="ECO:0000313" key="4">
    <source>
        <dbReference type="Proteomes" id="UP001501425"/>
    </source>
</evidence>
<name>A0AAV3SRS2_9EURY</name>
<reference evidence="3 5" key="3">
    <citation type="submission" date="2024-06" db="EMBL/GenBank/DDBJ databases">
        <title>Halorubrum miltondacostae sp. nov., a potential PHA producer isolated from an inland solar saltern in Rio Maior, Portugal.</title>
        <authorList>
            <person name="Albuquerque L."/>
            <person name="Viver T."/>
            <person name="Barroso C."/>
            <person name="Claudino R."/>
            <person name="Galvan M."/>
            <person name="Simoes G."/>
            <person name="Lobo Da Cunha A."/>
            <person name="Egas C."/>
        </authorList>
    </citation>
    <scope>NUCLEOTIDE SEQUENCE [LARGE SCALE GENOMIC DNA]</scope>
    <source>
        <strain evidence="3 5">DSM 18646</strain>
    </source>
</reference>
<dbReference type="EMBL" id="JBEDNW010000010">
    <property type="protein sequence ID" value="MEZ3168660.1"/>
    <property type="molecule type" value="Genomic_DNA"/>
</dbReference>
<dbReference type="AlphaFoldDB" id="A0AAV3SRS2"/>
<feature type="compositionally biased region" description="Basic and acidic residues" evidence="1">
    <location>
        <begin position="178"/>
        <end position="197"/>
    </location>
</feature>
<evidence type="ECO:0000313" key="2">
    <source>
        <dbReference type="EMBL" id="GAA0540463.1"/>
    </source>
</evidence>
<sequence>MKVRGERECQSCETRWSYYKTGSVACPSCGDLRSVGVDDRTVHTDAAVTLDLSGHRDRVGDARGTLPDSGVDDLQSDLREYCRKRGFVDGGRLAPLDGTYLAARELLEAVDCFERLRDPTDVDREYLLALLAGAEAGDRPATADVPEALREARGMAAVRAVEAYRTDALDFLDELESSADRADTSGEASHKTSREAEESAGDDGDAAPTVTAEGSDPEARVGPARDALEGLRDRVTRVDALGGDVPPTAADALVEAADAIGTYVRTGDEAALATAEDLIADATVDDFDSPSE</sequence>
<proteinExistence type="predicted"/>
<dbReference type="Pfam" id="PF23430">
    <property type="entry name" value="DUF7117"/>
    <property type="match status" value="2"/>
</dbReference>
<dbReference type="EMBL" id="BAAADQ010000005">
    <property type="protein sequence ID" value="GAA0540463.1"/>
    <property type="molecule type" value="Genomic_DNA"/>
</dbReference>
<evidence type="ECO:0000256" key="1">
    <source>
        <dbReference type="SAM" id="MobiDB-lite"/>
    </source>
</evidence>
<protein>
    <recommendedName>
        <fullName evidence="6">TFIIB-type zinc ribbon-containing protein</fullName>
    </recommendedName>
</protein>
<evidence type="ECO:0000313" key="5">
    <source>
        <dbReference type="Proteomes" id="UP001567571"/>
    </source>
</evidence>
<dbReference type="Proteomes" id="UP001501425">
    <property type="component" value="Unassembled WGS sequence"/>
</dbReference>